<gene>
    <name evidence="4" type="ORF">SAMN05444168_4819</name>
</gene>
<evidence type="ECO:0000256" key="3">
    <source>
        <dbReference type="ARBA" id="ARBA00023310"/>
    </source>
</evidence>
<dbReference type="SUPFAM" id="SSF50615">
    <property type="entry name" value="N-terminal domain of alpha and beta subunits of F1 ATP synthase"/>
    <property type="match status" value="1"/>
</dbReference>
<dbReference type="GO" id="GO:0016469">
    <property type="term" value="C:proton-transporting two-sector ATPase complex"/>
    <property type="evidence" value="ECO:0007669"/>
    <property type="project" value="UniProtKB-ARBA"/>
</dbReference>
<keyword evidence="3" id="KW-0066">ATP synthesis</keyword>
<evidence type="ECO:0000256" key="1">
    <source>
        <dbReference type="ARBA" id="ARBA00008936"/>
    </source>
</evidence>
<dbReference type="AlphaFoldDB" id="A0A1N6JQM4"/>
<proteinExistence type="inferred from homology"/>
<protein>
    <submittedName>
        <fullName evidence="4">Uncharacterized protein</fullName>
    </submittedName>
</protein>
<dbReference type="Proteomes" id="UP000184693">
    <property type="component" value="Unassembled WGS sequence"/>
</dbReference>
<evidence type="ECO:0000313" key="4">
    <source>
        <dbReference type="EMBL" id="SIO46561.1"/>
    </source>
</evidence>
<comment type="similarity">
    <text evidence="1">Belongs to the ATPase alpha/beta chains family.</text>
</comment>
<name>A0A1N6JQM4_9BURK</name>
<reference evidence="4 5" key="1">
    <citation type="submission" date="2016-11" db="EMBL/GenBank/DDBJ databases">
        <authorList>
            <person name="Jaros S."/>
            <person name="Januszkiewicz K."/>
            <person name="Wedrychowicz H."/>
        </authorList>
    </citation>
    <scope>NUCLEOTIDE SEQUENCE [LARGE SCALE GENOMIC DNA]</scope>
    <source>
        <strain evidence="4 5">GAS86</strain>
    </source>
</reference>
<dbReference type="InterPro" id="IPR036121">
    <property type="entry name" value="ATPase_F1/V1/A1_a/bsu_N_sf"/>
</dbReference>
<organism evidence="4 5">
    <name type="scientific">Paraburkholderia phenazinium</name>
    <dbReference type="NCBI Taxonomy" id="60549"/>
    <lineage>
        <taxon>Bacteria</taxon>
        <taxon>Pseudomonadati</taxon>
        <taxon>Pseudomonadota</taxon>
        <taxon>Betaproteobacteria</taxon>
        <taxon>Burkholderiales</taxon>
        <taxon>Burkholderiaceae</taxon>
        <taxon>Paraburkholderia</taxon>
    </lineage>
</organism>
<dbReference type="RefSeq" id="WP_074266871.1">
    <property type="nucleotide sequence ID" value="NZ_FSRM01000002.1"/>
</dbReference>
<keyword evidence="2" id="KW-0813">Transport</keyword>
<dbReference type="GO" id="GO:0006754">
    <property type="term" value="P:ATP biosynthetic process"/>
    <property type="evidence" value="ECO:0007669"/>
    <property type="project" value="UniProtKB-KW"/>
</dbReference>
<accession>A0A1N6JQM4</accession>
<dbReference type="GO" id="GO:1902495">
    <property type="term" value="C:transmembrane transporter complex"/>
    <property type="evidence" value="ECO:0007669"/>
    <property type="project" value="UniProtKB-ARBA"/>
</dbReference>
<evidence type="ECO:0000256" key="2">
    <source>
        <dbReference type="ARBA" id="ARBA00022448"/>
    </source>
</evidence>
<dbReference type="EMBL" id="FSRM01000002">
    <property type="protein sequence ID" value="SIO46561.1"/>
    <property type="molecule type" value="Genomic_DNA"/>
</dbReference>
<dbReference type="GO" id="GO:1902600">
    <property type="term" value="P:proton transmembrane transport"/>
    <property type="evidence" value="ECO:0007669"/>
    <property type="project" value="InterPro"/>
</dbReference>
<sequence>MNAATQVPGGRVVAVRDAIVDVAFDRVALPLIEQSMSIISDHGPPIIAEVLAHLDERTVGVLEDRG</sequence>
<dbReference type="Gene3D" id="2.40.10.170">
    <property type="match status" value="1"/>
</dbReference>
<evidence type="ECO:0000313" key="5">
    <source>
        <dbReference type="Proteomes" id="UP000184693"/>
    </source>
</evidence>